<name>A0A399EC57_9DEIN</name>
<dbReference type="PANTHER" id="PTHR31793:SF37">
    <property type="entry name" value="ACYL-COA THIOESTER HYDROLASE YBGC"/>
    <property type="match status" value="1"/>
</dbReference>
<dbReference type="Proteomes" id="UP000265341">
    <property type="component" value="Unassembled WGS sequence"/>
</dbReference>
<dbReference type="AlphaFoldDB" id="A0A399EC57"/>
<dbReference type="EMBL" id="QWLA01000114">
    <property type="protein sequence ID" value="RIH82234.1"/>
    <property type="molecule type" value="Genomic_DNA"/>
</dbReference>
<dbReference type="RefSeq" id="WP_119280424.1">
    <property type="nucleotide sequence ID" value="NZ_QWLA01000114.1"/>
</dbReference>
<evidence type="ECO:0000313" key="2">
    <source>
        <dbReference type="EMBL" id="RIH82234.1"/>
    </source>
</evidence>
<protein>
    <submittedName>
        <fullName evidence="2">Acyl-CoA thioester hydrolase, YbgC/YbaW family</fullName>
    </submittedName>
</protein>
<dbReference type="InterPro" id="IPR050563">
    <property type="entry name" value="4-hydroxybenzoyl-CoA_TE"/>
</dbReference>
<sequence length="137" mass="15692">MNFRDRHILRIRVVPEDIDELEHVNNTVYLRYIEQAVKAHAERVGMGFAVLKGLGVIPVVRRHVITYHRSALLGEELEVSTRITAFSGFRATRHNEVRRAGDQALLVEVETDWVWLDAERGRPKNVPQAVLEAFGLL</sequence>
<evidence type="ECO:0000313" key="3">
    <source>
        <dbReference type="Proteomes" id="UP000265341"/>
    </source>
</evidence>
<reference evidence="2 3" key="1">
    <citation type="submission" date="2018-08" db="EMBL/GenBank/DDBJ databases">
        <title>Meiothermus roseus NBRC 110900 genome sequencing project.</title>
        <authorList>
            <person name="Da Costa M.S."/>
            <person name="Albuquerque L."/>
            <person name="Raposo P."/>
            <person name="Froufe H.J.C."/>
            <person name="Barroso C.S."/>
            <person name="Egas C."/>
        </authorList>
    </citation>
    <scope>NUCLEOTIDE SEQUENCE [LARGE SCALE GENOMIC DNA]</scope>
    <source>
        <strain evidence="2 3">NBRC 110900</strain>
    </source>
</reference>
<comment type="caution">
    <text evidence="2">The sequence shown here is derived from an EMBL/GenBank/DDBJ whole genome shotgun (WGS) entry which is preliminary data.</text>
</comment>
<dbReference type="CDD" id="cd00586">
    <property type="entry name" value="4HBT"/>
    <property type="match status" value="1"/>
</dbReference>
<dbReference type="Pfam" id="PF13279">
    <property type="entry name" value="4HBT_2"/>
    <property type="match status" value="1"/>
</dbReference>
<dbReference type="PANTHER" id="PTHR31793">
    <property type="entry name" value="4-HYDROXYBENZOYL-COA THIOESTERASE FAMILY MEMBER"/>
    <property type="match status" value="1"/>
</dbReference>
<dbReference type="Gene3D" id="3.10.129.10">
    <property type="entry name" value="Hotdog Thioesterase"/>
    <property type="match status" value="1"/>
</dbReference>
<organism evidence="2 3">
    <name type="scientific">Calidithermus roseus</name>
    <dbReference type="NCBI Taxonomy" id="1644118"/>
    <lineage>
        <taxon>Bacteria</taxon>
        <taxon>Thermotogati</taxon>
        <taxon>Deinococcota</taxon>
        <taxon>Deinococci</taxon>
        <taxon>Thermales</taxon>
        <taxon>Thermaceae</taxon>
        <taxon>Calidithermus</taxon>
    </lineage>
</organism>
<accession>A0A399EC57</accession>
<dbReference type="GO" id="GO:0047617">
    <property type="term" value="F:fatty acyl-CoA hydrolase activity"/>
    <property type="evidence" value="ECO:0007669"/>
    <property type="project" value="TreeGrafter"/>
</dbReference>
<keyword evidence="1 2" id="KW-0378">Hydrolase</keyword>
<proteinExistence type="predicted"/>
<dbReference type="SUPFAM" id="SSF54637">
    <property type="entry name" value="Thioesterase/thiol ester dehydrase-isomerase"/>
    <property type="match status" value="1"/>
</dbReference>
<evidence type="ECO:0000256" key="1">
    <source>
        <dbReference type="ARBA" id="ARBA00022801"/>
    </source>
</evidence>
<gene>
    <name evidence="2" type="ORF">Mrose_03430</name>
</gene>
<dbReference type="InterPro" id="IPR029069">
    <property type="entry name" value="HotDog_dom_sf"/>
</dbReference>
<keyword evidence="3" id="KW-1185">Reference proteome</keyword>
<dbReference type="OrthoDB" id="9801517at2"/>